<dbReference type="Gene3D" id="2.60.40.10">
    <property type="entry name" value="Immunoglobulins"/>
    <property type="match status" value="1"/>
</dbReference>
<keyword evidence="3" id="KW-0675">Receptor</keyword>
<dbReference type="InterPro" id="IPR051287">
    <property type="entry name" value="TCR_variable_region"/>
</dbReference>
<dbReference type="GO" id="GO:0042101">
    <property type="term" value="C:T cell receptor complex"/>
    <property type="evidence" value="ECO:0007669"/>
    <property type="project" value="UniProtKB-KW"/>
</dbReference>
<accession>A0ABD0W5G1</accession>
<evidence type="ECO:0000256" key="5">
    <source>
        <dbReference type="ARBA" id="ARBA00043266"/>
    </source>
</evidence>
<name>A0ABD0W5G1_UMBPY</name>
<dbReference type="InterPro" id="IPR013783">
    <property type="entry name" value="Ig-like_fold"/>
</dbReference>
<sequence length="248" mass="27298">MFTFPLLAILAHIGGSYQDEIQPTAKMIHADEGGFVTLTCKYSGSPYNIHWYRQYTRSAPKFLLLTTVSAKPSVVPATPPYPRLSVKLKQESTSVDLKISSAEVTDSALYYCALEPTVTGNKETFNSIFLQVGEVADKQKNAEGCSKTEPPPPTFIVGGFPCHHPSFCPKECCFPLYWNAVQTLPGCHALVVADMMDLILENVFVNPTPYTNALLAIPVPEDLSAQYKKPDKEDVIASFVSRFKRGAV</sequence>
<dbReference type="PANTHER" id="PTHR19367">
    <property type="entry name" value="T-CELL RECEPTOR ALPHA CHAIN V REGION"/>
    <property type="match status" value="1"/>
</dbReference>
<dbReference type="AlphaFoldDB" id="A0ABD0W5G1"/>
<dbReference type="InterPro" id="IPR003599">
    <property type="entry name" value="Ig_sub"/>
</dbReference>
<reference evidence="8 9" key="1">
    <citation type="submission" date="2024-06" db="EMBL/GenBank/DDBJ databases">
        <authorList>
            <person name="Pan Q."/>
            <person name="Wen M."/>
            <person name="Jouanno E."/>
            <person name="Zahm M."/>
            <person name="Klopp C."/>
            <person name="Cabau C."/>
            <person name="Louis A."/>
            <person name="Berthelot C."/>
            <person name="Parey E."/>
            <person name="Roest Crollius H."/>
            <person name="Montfort J."/>
            <person name="Robinson-Rechavi M."/>
            <person name="Bouchez O."/>
            <person name="Lampietro C."/>
            <person name="Lopez Roques C."/>
            <person name="Donnadieu C."/>
            <person name="Postlethwait J."/>
            <person name="Bobe J."/>
            <person name="Verreycken H."/>
            <person name="Guiguen Y."/>
        </authorList>
    </citation>
    <scope>NUCLEOTIDE SEQUENCE [LARGE SCALE GENOMIC DNA]</scope>
    <source>
        <strain evidence="8">Up_M1</strain>
        <tissue evidence="8">Testis</tissue>
    </source>
</reference>
<dbReference type="EMBL" id="JAGEUA010000009">
    <property type="protein sequence ID" value="KAL0966025.1"/>
    <property type="molecule type" value="Genomic_DNA"/>
</dbReference>
<evidence type="ECO:0000256" key="1">
    <source>
        <dbReference type="ARBA" id="ARBA00022729"/>
    </source>
</evidence>
<dbReference type="SMART" id="SM00406">
    <property type="entry name" value="IGv"/>
    <property type="match status" value="1"/>
</dbReference>
<keyword evidence="5" id="KW-0391">Immunity</keyword>
<dbReference type="InterPro" id="IPR013106">
    <property type="entry name" value="Ig_V-set"/>
</dbReference>
<evidence type="ECO:0000256" key="3">
    <source>
        <dbReference type="ARBA" id="ARBA00023170"/>
    </source>
</evidence>
<keyword evidence="2" id="KW-1064">Adaptive immunity</keyword>
<dbReference type="PROSITE" id="PS50835">
    <property type="entry name" value="IG_LIKE"/>
    <property type="match status" value="1"/>
</dbReference>
<evidence type="ECO:0000256" key="2">
    <source>
        <dbReference type="ARBA" id="ARBA00023130"/>
    </source>
</evidence>
<evidence type="ECO:0000259" key="7">
    <source>
        <dbReference type="PROSITE" id="PS50835"/>
    </source>
</evidence>
<feature type="domain" description="Ig-like" evidence="7">
    <location>
        <begin position="23"/>
        <end position="126"/>
    </location>
</feature>
<evidence type="ECO:0000256" key="4">
    <source>
        <dbReference type="ARBA" id="ARBA00023319"/>
    </source>
</evidence>
<keyword evidence="9" id="KW-1185">Reference proteome</keyword>
<proteinExistence type="predicted"/>
<dbReference type="Proteomes" id="UP001557470">
    <property type="component" value="Unassembled WGS sequence"/>
</dbReference>
<dbReference type="PANTHER" id="PTHR19367:SF18">
    <property type="entry name" value="T CELL RECEPTOR ALPHA VARIABLE 16"/>
    <property type="match status" value="1"/>
</dbReference>
<evidence type="ECO:0000313" key="9">
    <source>
        <dbReference type="Proteomes" id="UP001557470"/>
    </source>
</evidence>
<keyword evidence="1 6" id="KW-0732">Signal</keyword>
<dbReference type="SMART" id="SM00409">
    <property type="entry name" value="IG"/>
    <property type="match status" value="1"/>
</dbReference>
<dbReference type="GO" id="GO:0002250">
    <property type="term" value="P:adaptive immune response"/>
    <property type="evidence" value="ECO:0007669"/>
    <property type="project" value="UniProtKB-KW"/>
</dbReference>
<protein>
    <recommendedName>
        <fullName evidence="7">Ig-like domain-containing protein</fullName>
    </recommendedName>
</protein>
<gene>
    <name evidence="8" type="ORF">UPYG_G00289690</name>
</gene>
<organism evidence="8 9">
    <name type="scientific">Umbra pygmaea</name>
    <name type="common">Eastern mudminnow</name>
    <dbReference type="NCBI Taxonomy" id="75934"/>
    <lineage>
        <taxon>Eukaryota</taxon>
        <taxon>Metazoa</taxon>
        <taxon>Chordata</taxon>
        <taxon>Craniata</taxon>
        <taxon>Vertebrata</taxon>
        <taxon>Euteleostomi</taxon>
        <taxon>Actinopterygii</taxon>
        <taxon>Neopterygii</taxon>
        <taxon>Teleostei</taxon>
        <taxon>Protacanthopterygii</taxon>
        <taxon>Esociformes</taxon>
        <taxon>Umbridae</taxon>
        <taxon>Umbra</taxon>
    </lineage>
</organism>
<dbReference type="InterPro" id="IPR007110">
    <property type="entry name" value="Ig-like_dom"/>
</dbReference>
<keyword evidence="5" id="KW-1279">T cell receptor</keyword>
<comment type="caution">
    <text evidence="8">The sequence shown here is derived from an EMBL/GenBank/DDBJ whole genome shotgun (WGS) entry which is preliminary data.</text>
</comment>
<dbReference type="Pfam" id="PF07686">
    <property type="entry name" value="V-set"/>
    <property type="match status" value="1"/>
</dbReference>
<evidence type="ECO:0000256" key="6">
    <source>
        <dbReference type="SAM" id="SignalP"/>
    </source>
</evidence>
<keyword evidence="4" id="KW-0393">Immunoglobulin domain</keyword>
<dbReference type="SUPFAM" id="SSF48726">
    <property type="entry name" value="Immunoglobulin"/>
    <property type="match status" value="1"/>
</dbReference>
<feature type="chain" id="PRO_5044865122" description="Ig-like domain-containing protein" evidence="6">
    <location>
        <begin position="19"/>
        <end position="248"/>
    </location>
</feature>
<evidence type="ECO:0000313" key="8">
    <source>
        <dbReference type="EMBL" id="KAL0966025.1"/>
    </source>
</evidence>
<feature type="signal peptide" evidence="6">
    <location>
        <begin position="1"/>
        <end position="18"/>
    </location>
</feature>
<dbReference type="InterPro" id="IPR036179">
    <property type="entry name" value="Ig-like_dom_sf"/>
</dbReference>